<dbReference type="SUPFAM" id="SSF103473">
    <property type="entry name" value="MFS general substrate transporter"/>
    <property type="match status" value="1"/>
</dbReference>
<name>A0A8K0NHE2_9HYPO</name>
<reference evidence="7" key="1">
    <citation type="journal article" date="2020" name="bioRxiv">
        <title>Whole genome comparisons of ergot fungi reveals the divergence and evolution of species within the genus Claviceps are the result of varying mechanisms driving genome evolution and host range expansion.</title>
        <authorList>
            <person name="Wyka S.A."/>
            <person name="Mondo S.J."/>
            <person name="Liu M."/>
            <person name="Dettman J."/>
            <person name="Nalam V."/>
            <person name="Broders K.D."/>
        </authorList>
    </citation>
    <scope>NUCLEOTIDE SEQUENCE</scope>
    <source>
        <strain evidence="7">CCC 489</strain>
    </source>
</reference>
<feature type="region of interest" description="Disordered" evidence="5">
    <location>
        <begin position="1"/>
        <end position="33"/>
    </location>
</feature>
<feature type="transmembrane region" description="Helical" evidence="6">
    <location>
        <begin position="194"/>
        <end position="212"/>
    </location>
</feature>
<dbReference type="PANTHER" id="PTHR23507:SF1">
    <property type="entry name" value="FI18259P1-RELATED"/>
    <property type="match status" value="1"/>
</dbReference>
<feature type="compositionally biased region" description="Basic and acidic residues" evidence="5">
    <location>
        <begin position="1"/>
        <end position="15"/>
    </location>
</feature>
<evidence type="ECO:0000256" key="3">
    <source>
        <dbReference type="ARBA" id="ARBA00022989"/>
    </source>
</evidence>
<evidence type="ECO:0008006" key="9">
    <source>
        <dbReference type="Google" id="ProtNLM"/>
    </source>
</evidence>
<feature type="transmembrane region" description="Helical" evidence="6">
    <location>
        <begin position="129"/>
        <end position="153"/>
    </location>
</feature>
<dbReference type="AlphaFoldDB" id="A0A8K0NHE2"/>
<evidence type="ECO:0000256" key="5">
    <source>
        <dbReference type="SAM" id="MobiDB-lite"/>
    </source>
</evidence>
<proteinExistence type="predicted"/>
<dbReference type="InterPro" id="IPR036259">
    <property type="entry name" value="MFS_trans_sf"/>
</dbReference>
<evidence type="ECO:0000256" key="2">
    <source>
        <dbReference type="ARBA" id="ARBA00022692"/>
    </source>
</evidence>
<keyword evidence="3 6" id="KW-1133">Transmembrane helix</keyword>
<comment type="subcellular location">
    <subcellularLocation>
        <location evidence="1">Membrane</location>
        <topology evidence="1">Multi-pass membrane protein</topology>
    </subcellularLocation>
</comment>
<dbReference type="OrthoDB" id="194139at2759"/>
<accession>A0A8K0NHE2</accession>
<evidence type="ECO:0000313" key="8">
    <source>
        <dbReference type="Proteomes" id="UP000811619"/>
    </source>
</evidence>
<evidence type="ECO:0000256" key="4">
    <source>
        <dbReference type="ARBA" id="ARBA00023136"/>
    </source>
</evidence>
<keyword evidence="8" id="KW-1185">Reference proteome</keyword>
<dbReference type="PANTHER" id="PTHR23507">
    <property type="entry name" value="ZGC:174356"/>
    <property type="match status" value="1"/>
</dbReference>
<feature type="transmembrane region" description="Helical" evidence="6">
    <location>
        <begin position="165"/>
        <end position="188"/>
    </location>
</feature>
<comment type="caution">
    <text evidence="7">The sequence shown here is derived from an EMBL/GenBank/DDBJ whole genome shotgun (WGS) entry which is preliminary data.</text>
</comment>
<dbReference type="EMBL" id="SRPY01000204">
    <property type="protein sequence ID" value="KAG5927132.1"/>
    <property type="molecule type" value="Genomic_DNA"/>
</dbReference>
<feature type="transmembrane region" description="Helical" evidence="6">
    <location>
        <begin position="43"/>
        <end position="62"/>
    </location>
</feature>
<keyword evidence="2 6" id="KW-0812">Transmembrane</keyword>
<evidence type="ECO:0000313" key="7">
    <source>
        <dbReference type="EMBL" id="KAG5927132.1"/>
    </source>
</evidence>
<dbReference type="GO" id="GO:0016020">
    <property type="term" value="C:membrane"/>
    <property type="evidence" value="ECO:0007669"/>
    <property type="project" value="UniProtKB-SubCell"/>
</dbReference>
<sequence>MEEDQDAHSGTDDCRGGVSQDEEPLINTDPPLSSVPSKGFQRLVVGMCLVFLFIVEVSQLLITPALQQVLEDRLCGEVYPDHELGRPEHLDDRCKEKSVQKELAILRSWEVSAEMFVLSLPKVFSVWSILYGNIVYLVGGGTSMASAMIWTLIADAIPIAERTSVFYLLYATALILAVVVNPISALLVTTNPWIALWLALAILFTSIFASFLTPETLGLCQSGANSRWRSSSFNSATSLPLGPPRTWIRRAVLVVKNEVHHIWRYIFASKTQMLLIAAYTLSRPTQINQLLNMLHDLLLSRLSVLFLISGSLLTAFAASPGMFITSLVITNLGSGFPTLCRALLNAIVEPHAVATLNTTVSAMETIMGEPLFNPLVCEINDYPAFIDKTGATPDPSNVMFHQPPPPTRHGPPFTSSATRNPTTQLTTAAERTKILNKV</sequence>
<organism evidence="7 8">
    <name type="scientific">Claviceps africana</name>
    <dbReference type="NCBI Taxonomy" id="83212"/>
    <lineage>
        <taxon>Eukaryota</taxon>
        <taxon>Fungi</taxon>
        <taxon>Dikarya</taxon>
        <taxon>Ascomycota</taxon>
        <taxon>Pezizomycotina</taxon>
        <taxon>Sordariomycetes</taxon>
        <taxon>Hypocreomycetidae</taxon>
        <taxon>Hypocreales</taxon>
        <taxon>Clavicipitaceae</taxon>
        <taxon>Claviceps</taxon>
    </lineage>
</organism>
<gene>
    <name evidence="7" type="ORF">E4U42_002543</name>
</gene>
<protein>
    <recommendedName>
        <fullName evidence="9">MFS transporter</fullName>
    </recommendedName>
</protein>
<dbReference type="Proteomes" id="UP000811619">
    <property type="component" value="Unassembled WGS sequence"/>
</dbReference>
<feature type="transmembrane region" description="Helical" evidence="6">
    <location>
        <begin position="302"/>
        <end position="329"/>
    </location>
</feature>
<evidence type="ECO:0000256" key="1">
    <source>
        <dbReference type="ARBA" id="ARBA00004141"/>
    </source>
</evidence>
<evidence type="ECO:0000256" key="6">
    <source>
        <dbReference type="SAM" id="Phobius"/>
    </source>
</evidence>
<dbReference type="GO" id="GO:0022857">
    <property type="term" value="F:transmembrane transporter activity"/>
    <property type="evidence" value="ECO:0007669"/>
    <property type="project" value="TreeGrafter"/>
</dbReference>
<keyword evidence="4 6" id="KW-0472">Membrane</keyword>